<evidence type="ECO:0000313" key="1">
    <source>
        <dbReference type="EMBL" id="EFQ23825.1"/>
    </source>
</evidence>
<gene>
    <name evidence="1" type="ORF">Apau_1406</name>
</gene>
<evidence type="ECO:0000313" key="2">
    <source>
        <dbReference type="Proteomes" id="UP000005096"/>
    </source>
</evidence>
<dbReference type="RefSeq" id="WP_006301028.1">
    <property type="nucleotide sequence ID" value="NZ_CM001022.1"/>
</dbReference>
<dbReference type="OrthoDB" id="9892861at2"/>
<name>E3D046_9BACT</name>
<dbReference type="STRING" id="584708.Apau_1406"/>
<organism evidence="1 2">
    <name type="scientific">Aminomonas paucivorans DSM 12260</name>
    <dbReference type="NCBI Taxonomy" id="584708"/>
    <lineage>
        <taxon>Bacteria</taxon>
        <taxon>Thermotogati</taxon>
        <taxon>Synergistota</taxon>
        <taxon>Synergistia</taxon>
        <taxon>Synergistales</taxon>
        <taxon>Synergistaceae</taxon>
        <taxon>Aminomonas</taxon>
    </lineage>
</organism>
<dbReference type="Proteomes" id="UP000005096">
    <property type="component" value="Chromosome"/>
</dbReference>
<keyword evidence="2" id="KW-1185">Reference proteome</keyword>
<reference evidence="1 2" key="1">
    <citation type="journal article" date="2010" name="Stand. Genomic Sci.">
        <title>Non-contiguous finished genome sequence of Aminomonas paucivorans type strain (GLU-3).</title>
        <authorList>
            <person name="Pitluck S."/>
            <person name="Yasawong M."/>
            <person name="Held B."/>
            <person name="Lapidus A."/>
            <person name="Nolan M."/>
            <person name="Copeland A."/>
            <person name="Lucas S."/>
            <person name="Del Rio T.G."/>
            <person name="Tice H."/>
            <person name="Cheng J.F."/>
            <person name="Chertkov O."/>
            <person name="Goodwin L."/>
            <person name="Tapia R."/>
            <person name="Han C."/>
            <person name="Liolios K."/>
            <person name="Ivanova N."/>
            <person name="Mavromatis K."/>
            <person name="Ovchinnikova G."/>
            <person name="Pati A."/>
            <person name="Chen A."/>
            <person name="Palaniappan K."/>
            <person name="Land M."/>
            <person name="Hauser L."/>
            <person name="Chang Y.J."/>
            <person name="Jeffries C.D."/>
            <person name="Pukall R."/>
            <person name="Spring S."/>
            <person name="Rohde M."/>
            <person name="Sikorski J."/>
            <person name="Goker M."/>
            <person name="Woyke T."/>
            <person name="Bristow J."/>
            <person name="Eisen J.A."/>
            <person name="Markowitz V."/>
            <person name="Hugenholtz P."/>
            <person name="Kyrpides N.C."/>
            <person name="Klenk H.P."/>
        </authorList>
    </citation>
    <scope>NUCLEOTIDE SEQUENCE [LARGE SCALE GENOMIC DNA]</scope>
    <source>
        <strain evidence="1 2">DSM 12260</strain>
    </source>
</reference>
<sequence>MAIYQSPKPSRLRQGLVVFVVTLGALLVVYAAAILTVPPKVFRDNVILRLIYEKHTQAVHWFKD</sequence>
<dbReference type="eggNOG" id="ENOG502ZEHW">
    <property type="taxonomic scope" value="Bacteria"/>
</dbReference>
<protein>
    <submittedName>
        <fullName evidence="1">Uncharacterized protein</fullName>
    </submittedName>
</protein>
<dbReference type="AlphaFoldDB" id="E3D046"/>
<dbReference type="EMBL" id="CM001022">
    <property type="protein sequence ID" value="EFQ23825.1"/>
    <property type="molecule type" value="Genomic_DNA"/>
</dbReference>
<dbReference type="HOGENOM" id="CLU_206037_0_0_0"/>
<dbReference type="PaxDb" id="584708-Apau_1406"/>
<accession>E3D046</accession>
<proteinExistence type="predicted"/>